<feature type="region of interest" description="Disordered" evidence="2">
    <location>
        <begin position="95"/>
        <end position="127"/>
    </location>
</feature>
<protein>
    <submittedName>
        <fullName evidence="4">Monovalent cation/H(+) antiporter subunit G</fullName>
    </submittedName>
</protein>
<feature type="compositionally biased region" description="Basic and acidic residues" evidence="2">
    <location>
        <begin position="97"/>
        <end position="111"/>
    </location>
</feature>
<dbReference type="Pfam" id="PF03334">
    <property type="entry name" value="PhaG_MnhG_YufB"/>
    <property type="match status" value="1"/>
</dbReference>
<dbReference type="Proteomes" id="UP000824151">
    <property type="component" value="Unassembled WGS sequence"/>
</dbReference>
<feature type="transmembrane region" description="Helical" evidence="3">
    <location>
        <begin position="6"/>
        <end position="29"/>
    </location>
</feature>
<feature type="transmembrane region" description="Helical" evidence="3">
    <location>
        <begin position="66"/>
        <end position="87"/>
    </location>
</feature>
<sequence>MIMDIVGALLVVSGVAFFTAGTVGLIRFPDVNSRLHALTKADNLGLGLLLAGVAMLWGSWPIAGLLLLTWVLALLAASVSAHLLASLNNPALTSARTAERARHSSRDHSSQDHSAQGRGDSGHGTDR</sequence>
<comment type="similarity">
    <text evidence="1">Belongs to the CPA3 antiporters (TC 2.A.63) subunit G family.</text>
</comment>
<evidence type="ECO:0000313" key="4">
    <source>
        <dbReference type="EMBL" id="HIX00317.1"/>
    </source>
</evidence>
<keyword evidence="3" id="KW-0472">Membrane</keyword>
<evidence type="ECO:0000256" key="2">
    <source>
        <dbReference type="SAM" id="MobiDB-lite"/>
    </source>
</evidence>
<evidence type="ECO:0000256" key="1">
    <source>
        <dbReference type="ARBA" id="ARBA00008404"/>
    </source>
</evidence>
<feature type="transmembrane region" description="Helical" evidence="3">
    <location>
        <begin position="41"/>
        <end position="60"/>
    </location>
</feature>
<accession>A0A9D1UTZ2</accession>
<keyword evidence="3" id="KW-0812">Transmembrane</keyword>
<reference evidence="4" key="2">
    <citation type="submission" date="2021-04" db="EMBL/GenBank/DDBJ databases">
        <authorList>
            <person name="Gilroy R."/>
        </authorList>
    </citation>
    <scope>NUCLEOTIDE SEQUENCE</scope>
    <source>
        <strain evidence="4">ChiHejej3B27-3195</strain>
    </source>
</reference>
<name>A0A9D1UTZ2_9MICC</name>
<organism evidence="4 5">
    <name type="scientific">Candidatus Nesterenkonia stercoripullorum</name>
    <dbReference type="NCBI Taxonomy" id="2838701"/>
    <lineage>
        <taxon>Bacteria</taxon>
        <taxon>Bacillati</taxon>
        <taxon>Actinomycetota</taxon>
        <taxon>Actinomycetes</taxon>
        <taxon>Micrococcales</taxon>
        <taxon>Micrococcaceae</taxon>
        <taxon>Nesterenkonia</taxon>
    </lineage>
</organism>
<evidence type="ECO:0000256" key="3">
    <source>
        <dbReference type="SAM" id="Phobius"/>
    </source>
</evidence>
<dbReference type="PANTHER" id="PTHR34703">
    <property type="entry name" value="ANTIPORTER SUBUNIT MNHG2-RELATED"/>
    <property type="match status" value="1"/>
</dbReference>
<dbReference type="GO" id="GO:0015385">
    <property type="term" value="F:sodium:proton antiporter activity"/>
    <property type="evidence" value="ECO:0007669"/>
    <property type="project" value="TreeGrafter"/>
</dbReference>
<keyword evidence="3" id="KW-1133">Transmembrane helix</keyword>
<dbReference type="InterPro" id="IPR005133">
    <property type="entry name" value="PhaG_MnhG_YufB"/>
</dbReference>
<proteinExistence type="inferred from homology"/>
<comment type="caution">
    <text evidence="4">The sequence shown here is derived from an EMBL/GenBank/DDBJ whole genome shotgun (WGS) entry which is preliminary data.</text>
</comment>
<reference evidence="4" key="1">
    <citation type="journal article" date="2021" name="PeerJ">
        <title>Extensive microbial diversity within the chicken gut microbiome revealed by metagenomics and culture.</title>
        <authorList>
            <person name="Gilroy R."/>
            <person name="Ravi A."/>
            <person name="Getino M."/>
            <person name="Pursley I."/>
            <person name="Horton D.L."/>
            <person name="Alikhan N.F."/>
            <person name="Baker D."/>
            <person name="Gharbi K."/>
            <person name="Hall N."/>
            <person name="Watson M."/>
            <person name="Adriaenssens E.M."/>
            <person name="Foster-Nyarko E."/>
            <person name="Jarju S."/>
            <person name="Secka A."/>
            <person name="Antonio M."/>
            <person name="Oren A."/>
            <person name="Chaudhuri R.R."/>
            <person name="La Ragione R."/>
            <person name="Hildebrand F."/>
            <person name="Pallen M.J."/>
        </authorList>
    </citation>
    <scope>NUCLEOTIDE SEQUENCE</scope>
    <source>
        <strain evidence="4">ChiHejej3B27-3195</strain>
    </source>
</reference>
<dbReference type="AlphaFoldDB" id="A0A9D1UTZ2"/>
<gene>
    <name evidence="4" type="ORF">H9871_09255</name>
</gene>
<dbReference type="EMBL" id="DXGD01000342">
    <property type="protein sequence ID" value="HIX00317.1"/>
    <property type="molecule type" value="Genomic_DNA"/>
</dbReference>
<evidence type="ECO:0000313" key="5">
    <source>
        <dbReference type="Proteomes" id="UP000824151"/>
    </source>
</evidence>
<dbReference type="PANTHER" id="PTHR34703:SF1">
    <property type="entry name" value="ANTIPORTER SUBUNIT MNHG2-RELATED"/>
    <property type="match status" value="1"/>
</dbReference>